<feature type="domain" description="DUF4219" evidence="2">
    <location>
        <begin position="51"/>
        <end position="77"/>
    </location>
</feature>
<evidence type="ECO:0000313" key="4">
    <source>
        <dbReference type="Proteomes" id="UP001341281"/>
    </source>
</evidence>
<dbReference type="AlphaFoldDB" id="A0AAQ3WRM6"/>
<reference evidence="3 4" key="1">
    <citation type="submission" date="2024-02" db="EMBL/GenBank/DDBJ databases">
        <title>High-quality chromosome-scale genome assembly of Pensacola bahiagrass (Paspalum notatum Flugge var. saurae).</title>
        <authorList>
            <person name="Vega J.M."/>
            <person name="Podio M."/>
            <person name="Orjuela J."/>
            <person name="Siena L.A."/>
            <person name="Pessino S.C."/>
            <person name="Combes M.C."/>
            <person name="Mariac C."/>
            <person name="Albertini E."/>
            <person name="Pupilli F."/>
            <person name="Ortiz J.P.A."/>
            <person name="Leblanc O."/>
        </authorList>
    </citation>
    <scope>NUCLEOTIDE SEQUENCE [LARGE SCALE GENOMIC DNA]</scope>
    <source>
        <strain evidence="3">R1</strain>
        <tissue evidence="3">Leaf</tissue>
    </source>
</reference>
<keyword evidence="4" id="KW-1185">Reference proteome</keyword>
<dbReference type="Proteomes" id="UP001341281">
    <property type="component" value="Chromosome 04"/>
</dbReference>
<dbReference type="Pfam" id="PF13961">
    <property type="entry name" value="DUF4219"/>
    <property type="match status" value="1"/>
</dbReference>
<evidence type="ECO:0000256" key="1">
    <source>
        <dbReference type="SAM" id="MobiDB-lite"/>
    </source>
</evidence>
<evidence type="ECO:0000259" key="2">
    <source>
        <dbReference type="Pfam" id="PF13961"/>
    </source>
</evidence>
<feature type="compositionally biased region" description="Polar residues" evidence="1">
    <location>
        <begin position="1"/>
        <end position="10"/>
    </location>
</feature>
<organism evidence="3 4">
    <name type="scientific">Paspalum notatum var. saurae</name>
    <dbReference type="NCBI Taxonomy" id="547442"/>
    <lineage>
        <taxon>Eukaryota</taxon>
        <taxon>Viridiplantae</taxon>
        <taxon>Streptophyta</taxon>
        <taxon>Embryophyta</taxon>
        <taxon>Tracheophyta</taxon>
        <taxon>Spermatophyta</taxon>
        <taxon>Magnoliopsida</taxon>
        <taxon>Liliopsida</taxon>
        <taxon>Poales</taxon>
        <taxon>Poaceae</taxon>
        <taxon>PACMAD clade</taxon>
        <taxon>Panicoideae</taxon>
        <taxon>Andropogonodae</taxon>
        <taxon>Paspaleae</taxon>
        <taxon>Paspalinae</taxon>
        <taxon>Paspalum</taxon>
    </lineage>
</organism>
<gene>
    <name evidence="3" type="ORF">U9M48_019555</name>
</gene>
<name>A0AAQ3WRM6_PASNO</name>
<dbReference type="PANTHER" id="PTHR35317:SF23">
    <property type="entry name" value="OS04G0629600 PROTEIN"/>
    <property type="match status" value="1"/>
</dbReference>
<dbReference type="InterPro" id="IPR025314">
    <property type="entry name" value="DUF4219"/>
</dbReference>
<sequence>MSRVTRSQSPGRRERRGSTSPEHSRRTSGGGTLVIQKTVRDVGGSAPYPQLTCTNYDSWVVMMKVMLEACGLWGAVETGTTECQEDRWAMEAILRAVPLEMHQSLGANAMAKKAWDNLKKMRTGAGVAKWAKIQQLRREYELLEFKDGEGVEDFTLPFHPSDAVEGARPNAGGLDLETLTFEDVVGQFRV</sequence>
<dbReference type="EMBL" id="CP144748">
    <property type="protein sequence ID" value="WVZ70926.1"/>
    <property type="molecule type" value="Genomic_DNA"/>
</dbReference>
<feature type="region of interest" description="Disordered" evidence="1">
    <location>
        <begin position="1"/>
        <end position="32"/>
    </location>
</feature>
<evidence type="ECO:0000313" key="3">
    <source>
        <dbReference type="EMBL" id="WVZ70926.1"/>
    </source>
</evidence>
<dbReference type="PANTHER" id="PTHR35317">
    <property type="entry name" value="OS04G0629600 PROTEIN"/>
    <property type="match status" value="1"/>
</dbReference>
<proteinExistence type="predicted"/>
<accession>A0AAQ3WRM6</accession>
<protein>
    <recommendedName>
        <fullName evidence="2">DUF4219 domain-containing protein</fullName>
    </recommendedName>
</protein>